<reference evidence="1" key="1">
    <citation type="submission" date="2019-11" db="EMBL/GenBank/DDBJ databases">
        <title>Genomic insights into an expanded diversity of filamentous marine cyanobacteria reveals the extraordinary biosynthetic potential of Moorea and Okeania.</title>
        <authorList>
            <person name="Ferreira Leao T."/>
            <person name="Wang M."/>
            <person name="Moss N."/>
            <person name="Da Silva R."/>
            <person name="Sanders J."/>
            <person name="Nurk S."/>
            <person name="Gurevich A."/>
            <person name="Humphrey G."/>
            <person name="Reher R."/>
            <person name="Zhu Q."/>
            <person name="Belda-Ferre P."/>
            <person name="Glukhov E."/>
            <person name="Rex R."/>
            <person name="Dorrestein P.C."/>
            <person name="Knight R."/>
            <person name="Pevzner P."/>
            <person name="Gerwick W.H."/>
            <person name="Gerwick L."/>
        </authorList>
    </citation>
    <scope>NUCLEOTIDE SEQUENCE</scope>
    <source>
        <strain evidence="1">SIO1C4</strain>
    </source>
</reference>
<dbReference type="AlphaFoldDB" id="A0A6B3N4R7"/>
<organism evidence="1">
    <name type="scientific">Symploca sp. SIO1C4</name>
    <dbReference type="NCBI Taxonomy" id="2607765"/>
    <lineage>
        <taxon>Bacteria</taxon>
        <taxon>Bacillati</taxon>
        <taxon>Cyanobacteriota</taxon>
        <taxon>Cyanophyceae</taxon>
        <taxon>Coleofasciculales</taxon>
        <taxon>Coleofasciculaceae</taxon>
        <taxon>Symploca</taxon>
    </lineage>
</organism>
<evidence type="ECO:0000313" key="1">
    <source>
        <dbReference type="EMBL" id="NER26530.1"/>
    </source>
</evidence>
<gene>
    <name evidence="1" type="ORF">F6J89_02595</name>
</gene>
<protein>
    <submittedName>
        <fullName evidence="1">Uncharacterized protein</fullName>
    </submittedName>
</protein>
<comment type="caution">
    <text evidence="1">The sequence shown here is derived from an EMBL/GenBank/DDBJ whole genome shotgun (WGS) entry which is preliminary data.</text>
</comment>
<name>A0A6B3N4R7_9CYAN</name>
<proteinExistence type="predicted"/>
<sequence length="141" mass="16557">MTWEFYGLDERARKLVKQQLADAIEANLPAKETQILIKESHKMRQTVAYGLERFWGEQLRLEDKESAKANYWRNTWNELVAILKEGEVNLPQHQDVDAMADALWRISPENQQIALSVLTQLCDSLVWWTQRYKSLVPNNNK</sequence>
<accession>A0A6B3N4R7</accession>
<dbReference type="EMBL" id="JAAHFQ010000034">
    <property type="protein sequence ID" value="NER26530.1"/>
    <property type="molecule type" value="Genomic_DNA"/>
</dbReference>